<dbReference type="AlphaFoldDB" id="A0A494TPE0"/>
<evidence type="ECO:0000313" key="10">
    <source>
        <dbReference type="EMBL" id="AYJ86945.1"/>
    </source>
</evidence>
<dbReference type="EMBL" id="CP032829">
    <property type="protein sequence ID" value="AYJ86945.1"/>
    <property type="molecule type" value="Genomic_DNA"/>
</dbReference>
<evidence type="ECO:0000313" key="11">
    <source>
        <dbReference type="Proteomes" id="UP000276254"/>
    </source>
</evidence>
<feature type="transmembrane region" description="Helical" evidence="8">
    <location>
        <begin position="339"/>
        <end position="355"/>
    </location>
</feature>
<evidence type="ECO:0000256" key="7">
    <source>
        <dbReference type="ARBA" id="ARBA00023136"/>
    </source>
</evidence>
<keyword evidence="4" id="KW-0808">Transferase</keyword>
<dbReference type="GO" id="GO:0005886">
    <property type="term" value="C:plasma membrane"/>
    <property type="evidence" value="ECO:0007669"/>
    <property type="project" value="UniProtKB-SubCell"/>
</dbReference>
<dbReference type="Proteomes" id="UP000276254">
    <property type="component" value="Chromosome"/>
</dbReference>
<evidence type="ECO:0000256" key="6">
    <source>
        <dbReference type="ARBA" id="ARBA00022989"/>
    </source>
</evidence>
<comment type="subcellular location">
    <subcellularLocation>
        <location evidence="1">Cell membrane</location>
        <topology evidence="1">Multi-pass membrane protein</topology>
    </subcellularLocation>
</comment>
<proteinExistence type="predicted"/>
<feature type="transmembrane region" description="Helical" evidence="8">
    <location>
        <begin position="226"/>
        <end position="245"/>
    </location>
</feature>
<evidence type="ECO:0000259" key="9">
    <source>
        <dbReference type="Pfam" id="PF13231"/>
    </source>
</evidence>
<keyword evidence="3" id="KW-0328">Glycosyltransferase</keyword>
<accession>A0A494TPE0</accession>
<evidence type="ECO:0000256" key="2">
    <source>
        <dbReference type="ARBA" id="ARBA00022475"/>
    </source>
</evidence>
<feature type="transmembrane region" description="Helical" evidence="8">
    <location>
        <begin position="24"/>
        <end position="43"/>
    </location>
</feature>
<evidence type="ECO:0000256" key="8">
    <source>
        <dbReference type="SAM" id="Phobius"/>
    </source>
</evidence>
<evidence type="ECO:0000256" key="3">
    <source>
        <dbReference type="ARBA" id="ARBA00022676"/>
    </source>
</evidence>
<feature type="transmembrane region" description="Helical" evidence="8">
    <location>
        <begin position="361"/>
        <end position="380"/>
    </location>
</feature>
<keyword evidence="11" id="KW-1185">Reference proteome</keyword>
<evidence type="ECO:0000256" key="1">
    <source>
        <dbReference type="ARBA" id="ARBA00004651"/>
    </source>
</evidence>
<keyword evidence="6 8" id="KW-1133">Transmembrane helix</keyword>
<dbReference type="GO" id="GO:0009103">
    <property type="term" value="P:lipopolysaccharide biosynthetic process"/>
    <property type="evidence" value="ECO:0007669"/>
    <property type="project" value="UniProtKB-ARBA"/>
</dbReference>
<feature type="transmembrane region" description="Helical" evidence="8">
    <location>
        <begin position="86"/>
        <end position="119"/>
    </location>
</feature>
<organism evidence="10 11">
    <name type="scientific">Sphingomonas paeninsulae</name>
    <dbReference type="NCBI Taxonomy" id="2319844"/>
    <lineage>
        <taxon>Bacteria</taxon>
        <taxon>Pseudomonadati</taxon>
        <taxon>Pseudomonadota</taxon>
        <taxon>Alphaproteobacteria</taxon>
        <taxon>Sphingomonadales</taxon>
        <taxon>Sphingomonadaceae</taxon>
        <taxon>Sphingomonas</taxon>
    </lineage>
</organism>
<dbReference type="PANTHER" id="PTHR33908:SF11">
    <property type="entry name" value="MEMBRANE PROTEIN"/>
    <property type="match status" value="1"/>
</dbReference>
<evidence type="ECO:0000256" key="5">
    <source>
        <dbReference type="ARBA" id="ARBA00022692"/>
    </source>
</evidence>
<dbReference type="PANTHER" id="PTHR33908">
    <property type="entry name" value="MANNOSYLTRANSFERASE YKCB-RELATED"/>
    <property type="match status" value="1"/>
</dbReference>
<feature type="transmembrane region" description="Helical" evidence="8">
    <location>
        <begin position="150"/>
        <end position="168"/>
    </location>
</feature>
<keyword evidence="2" id="KW-1003">Cell membrane</keyword>
<dbReference type="KEGG" id="spha:D3Y57_14625"/>
<dbReference type="InterPro" id="IPR038731">
    <property type="entry name" value="RgtA/B/C-like"/>
</dbReference>
<name>A0A494TPE0_SPHPE</name>
<feature type="transmembrane region" description="Helical" evidence="8">
    <location>
        <begin position="285"/>
        <end position="303"/>
    </location>
</feature>
<keyword evidence="7 8" id="KW-0472">Membrane</keyword>
<dbReference type="InterPro" id="IPR050297">
    <property type="entry name" value="LipidA_mod_glycosyltrf_83"/>
</dbReference>
<feature type="transmembrane region" description="Helical" evidence="8">
    <location>
        <begin position="180"/>
        <end position="206"/>
    </location>
</feature>
<dbReference type="OrthoDB" id="559425at2"/>
<feature type="domain" description="Glycosyltransferase RgtA/B/C/D-like" evidence="9">
    <location>
        <begin position="78"/>
        <end position="239"/>
    </location>
</feature>
<dbReference type="GO" id="GO:0016763">
    <property type="term" value="F:pentosyltransferase activity"/>
    <property type="evidence" value="ECO:0007669"/>
    <property type="project" value="TreeGrafter"/>
</dbReference>
<feature type="transmembrane region" description="Helical" evidence="8">
    <location>
        <begin position="309"/>
        <end position="327"/>
    </location>
</feature>
<gene>
    <name evidence="10" type="ORF">D3Y57_14625</name>
</gene>
<reference evidence="10 11" key="1">
    <citation type="submission" date="2018-09" db="EMBL/GenBank/DDBJ databases">
        <title>Sphingomonas peninsula sp. nov., isolated from fildes peninsula, Antarctic soil.</title>
        <authorList>
            <person name="Yingchao G."/>
        </authorList>
    </citation>
    <scope>NUCLEOTIDE SEQUENCE [LARGE SCALE GENOMIC DNA]</scope>
    <source>
        <strain evidence="10 11">YZ-8</strain>
    </source>
</reference>
<evidence type="ECO:0000256" key="4">
    <source>
        <dbReference type="ARBA" id="ARBA00022679"/>
    </source>
</evidence>
<dbReference type="Pfam" id="PF13231">
    <property type="entry name" value="PMT_2"/>
    <property type="match status" value="1"/>
</dbReference>
<sequence length="528" mass="57965">MNALTTHVGRISPIQTTDAAKSRWASLPFGLLAVLIFAAIVRISSARYSLWSDELASVFFAGQPLSNLWSGWMIRETNPPLYYSMLQGWIGIVGLGAFKLRLFSVVAGLLAIAVTYVGIGQNYSRRAGLIAALMLALSAQQLNFSLMVRGYTFLYLAISISFFGLLNIARSQDDPDRKLWLSWAAYVGGAIAGVYLHTTACIWPIAATASLMLVDRRFRPVVGSRWFHLILADMLIVTGASWWLYITYLQLRSPNGNISWIEPTGLRQIASSFFSTVLLSRSTTGWAKIIPLTVAGFALLCVIRTSNQVTTRLTLMCPIIAVLLFTLSSLKQPVIMDRTILWVSIFPLTLAAAGLDTIRNTRVFVIAAVAVMLLLGLNLVKNTHNLQIEDWANVVRTVSRDPRAVLVLDGESMSVSAHMACAVELGVNRCPFSLITIQRGDDPFDPWAWGYAAKAGVSRGGRLALPANANIYLFRRKSHDVLATLHRIDLLKSVATTRPSFLGPYPAPLVDSLIARASVENGLLRIEP</sequence>
<keyword evidence="5 8" id="KW-0812">Transmembrane</keyword>
<protein>
    <recommendedName>
        <fullName evidence="9">Glycosyltransferase RgtA/B/C/D-like domain-containing protein</fullName>
    </recommendedName>
</protein>